<dbReference type="AlphaFoldDB" id="A0A2I0TB06"/>
<keyword evidence="2" id="KW-1185">Reference proteome</keyword>
<dbReference type="Proteomes" id="UP000233556">
    <property type="component" value="Unassembled WGS sequence"/>
</dbReference>
<proteinExistence type="predicted"/>
<reference evidence="2" key="1">
    <citation type="submission" date="2017-11" db="EMBL/GenBank/DDBJ databases">
        <authorList>
            <person name="Lima N.C."/>
            <person name="Parody-Merino A.M."/>
            <person name="Battley P.F."/>
            <person name="Fidler A.E."/>
            <person name="Prosdocimi F."/>
        </authorList>
    </citation>
    <scope>NUCLEOTIDE SEQUENCE [LARGE SCALE GENOMIC DNA]</scope>
</reference>
<protein>
    <submittedName>
        <fullName evidence="1">Uncharacterized protein</fullName>
    </submittedName>
</protein>
<accession>A0A2I0TB06</accession>
<organism evidence="1 2">
    <name type="scientific">Limosa lapponica baueri</name>
    <dbReference type="NCBI Taxonomy" id="1758121"/>
    <lineage>
        <taxon>Eukaryota</taxon>
        <taxon>Metazoa</taxon>
        <taxon>Chordata</taxon>
        <taxon>Craniata</taxon>
        <taxon>Vertebrata</taxon>
        <taxon>Euteleostomi</taxon>
        <taxon>Archelosauria</taxon>
        <taxon>Archosauria</taxon>
        <taxon>Dinosauria</taxon>
        <taxon>Saurischia</taxon>
        <taxon>Theropoda</taxon>
        <taxon>Coelurosauria</taxon>
        <taxon>Aves</taxon>
        <taxon>Neognathae</taxon>
        <taxon>Neoaves</taxon>
        <taxon>Charadriiformes</taxon>
        <taxon>Scolopacidae</taxon>
        <taxon>Limosa</taxon>
    </lineage>
</organism>
<sequence length="93" mass="10204">MCCPCPWSKEEEAKSGSAYDGRAVVKPGKSAAQKREFLTAQVDRGGTTFACSVRGIVGVSSFDEILLNFVPKGHNTWTLVAKELFDVYEMKNL</sequence>
<dbReference type="EMBL" id="KZ513633">
    <property type="protein sequence ID" value="PKU30974.1"/>
    <property type="molecule type" value="Genomic_DNA"/>
</dbReference>
<name>A0A2I0TB06_LIMLA</name>
<evidence type="ECO:0000313" key="1">
    <source>
        <dbReference type="EMBL" id="PKU30974.1"/>
    </source>
</evidence>
<reference evidence="2" key="2">
    <citation type="submission" date="2017-12" db="EMBL/GenBank/DDBJ databases">
        <title>Genome sequence of the Bar-tailed Godwit (Limosa lapponica baueri).</title>
        <authorList>
            <person name="Lima N.C.B."/>
            <person name="Parody-Merino A.M."/>
            <person name="Battley P.F."/>
            <person name="Fidler A.E."/>
            <person name="Prosdocimi F."/>
        </authorList>
    </citation>
    <scope>NUCLEOTIDE SEQUENCE [LARGE SCALE GENOMIC DNA]</scope>
</reference>
<evidence type="ECO:0000313" key="2">
    <source>
        <dbReference type="Proteomes" id="UP000233556"/>
    </source>
</evidence>
<gene>
    <name evidence="1" type="ORF">llap_18721</name>
</gene>